<keyword evidence="5" id="KW-0030">Aminoacyl-tRNA synthetase</keyword>
<proteinExistence type="predicted"/>
<accession>A0A9P8P6I0</accession>
<feature type="coiled-coil region" evidence="10">
    <location>
        <begin position="82"/>
        <end position="133"/>
    </location>
</feature>
<evidence type="ECO:0000313" key="12">
    <source>
        <dbReference type="EMBL" id="KAH3666433.1"/>
    </source>
</evidence>
<keyword evidence="4 9" id="KW-0067">ATP-binding</keyword>
<feature type="binding site" evidence="8">
    <location>
        <position position="266"/>
    </location>
    <ligand>
        <name>L-serine</name>
        <dbReference type="ChEBI" id="CHEBI:33384"/>
    </ligand>
</feature>
<name>A0A9P8P6I0_9ASCO</name>
<dbReference type="OrthoDB" id="10264585at2759"/>
<dbReference type="EMBL" id="JAEUBF010001445">
    <property type="protein sequence ID" value="KAH3666433.1"/>
    <property type="molecule type" value="Genomic_DNA"/>
</dbReference>
<feature type="site" description="Important for serine binding" evidence="8">
    <location>
        <position position="420"/>
    </location>
</feature>
<evidence type="ECO:0000259" key="11">
    <source>
        <dbReference type="PROSITE" id="PS50862"/>
    </source>
</evidence>
<reference evidence="12" key="1">
    <citation type="journal article" date="2021" name="Open Biol.">
        <title>Shared evolutionary footprints suggest mitochondrial oxidative damage underlies multiple complex I losses in fungi.</title>
        <authorList>
            <person name="Schikora-Tamarit M.A."/>
            <person name="Marcet-Houben M."/>
            <person name="Nosek J."/>
            <person name="Gabaldon T."/>
        </authorList>
    </citation>
    <scope>NUCLEOTIDE SEQUENCE</scope>
    <source>
        <strain evidence="12">CBS6341</strain>
    </source>
</reference>
<dbReference type="PIRSF" id="PIRSF001529">
    <property type="entry name" value="Ser-tRNA-synth_IIa"/>
    <property type="match status" value="1"/>
</dbReference>
<dbReference type="InterPro" id="IPR010978">
    <property type="entry name" value="tRNA-bd_arm"/>
</dbReference>
<comment type="caution">
    <text evidence="12">The sequence shown here is derived from an EMBL/GenBank/DDBJ whole genome shotgun (WGS) entry which is preliminary data.</text>
</comment>
<dbReference type="GO" id="GO:0005524">
    <property type="term" value="F:ATP binding"/>
    <property type="evidence" value="ECO:0007669"/>
    <property type="project" value="UniProtKB-KW"/>
</dbReference>
<dbReference type="GO" id="GO:0006434">
    <property type="term" value="P:seryl-tRNA aminoacylation"/>
    <property type="evidence" value="ECO:0007669"/>
    <property type="project" value="InterPro"/>
</dbReference>
<dbReference type="EC" id="6.1.1.11" evidence="1"/>
<evidence type="ECO:0000256" key="8">
    <source>
        <dbReference type="PIRSR" id="PIRSR001529-1"/>
    </source>
</evidence>
<evidence type="ECO:0000256" key="2">
    <source>
        <dbReference type="ARBA" id="ARBA00022598"/>
    </source>
</evidence>
<dbReference type="Gene3D" id="3.30.930.10">
    <property type="entry name" value="Bira Bifunctional Protein, Domain 2"/>
    <property type="match status" value="1"/>
</dbReference>
<dbReference type="SUPFAM" id="SSF55681">
    <property type="entry name" value="Class II aaRS and biotin synthetases"/>
    <property type="match status" value="1"/>
</dbReference>
<reference evidence="12" key="2">
    <citation type="submission" date="2021-01" db="EMBL/GenBank/DDBJ databases">
        <authorList>
            <person name="Schikora-Tamarit M.A."/>
        </authorList>
    </citation>
    <scope>NUCLEOTIDE SEQUENCE</scope>
    <source>
        <strain evidence="12">CBS6341</strain>
    </source>
</reference>
<keyword evidence="2" id="KW-0436">Ligase</keyword>
<sequence length="462" mass="52697">MKFSRIFVRTFKTSFNYRHSSTVSNDHLVVLKTPSYDTKNILENFNHKIVTAQKRGLPTNVIDQLYQIPELQLQLQSISRHFNQLLNTKSRLQKELKLLGKNDEKLLSLKSQLKDLKEDETKTKAEIRKIESQLLPLLDLVPNDIDASVEKEEQIIRYLNPKDDYLADQSREHSTIGSNLGIIDLKTASIISGTSWYYLIGDGALLEQALIQYALKLARHHGFKMVIPPSIVRDEVASACGFKPRDQNGEQQVYHLENSKLCLTGTAEIPLAGLGVGKVFKQNELPYRVVGLSRSYRAEAGSRGKDTKGIYRVHEFTKVELFVWATETQSNEELEKLRKFQEDLIGSLNLSARVLNMPHHDLGAPAFKKYDIESWMPGRGSFGEVTSASNCTDYQSRRFQTKYKNKDDGKNYFVHTLNGTAMAVPRVIAAIIENFYDSKLDAIKIPEVLQPFMDDKKYIHKQ</sequence>
<feature type="domain" description="Aminoacyl-transfer RNA synthetases class-II family profile" evidence="11">
    <location>
        <begin position="202"/>
        <end position="451"/>
    </location>
</feature>
<organism evidence="12 13">
    <name type="scientific">Wickerhamomyces mucosus</name>
    <dbReference type="NCBI Taxonomy" id="1378264"/>
    <lineage>
        <taxon>Eukaryota</taxon>
        <taxon>Fungi</taxon>
        <taxon>Dikarya</taxon>
        <taxon>Ascomycota</taxon>
        <taxon>Saccharomycotina</taxon>
        <taxon>Saccharomycetes</taxon>
        <taxon>Phaffomycetales</taxon>
        <taxon>Wickerhamomycetaceae</taxon>
        <taxon>Wickerhamomyces</taxon>
    </lineage>
</organism>
<evidence type="ECO:0000256" key="5">
    <source>
        <dbReference type="ARBA" id="ARBA00023146"/>
    </source>
</evidence>
<dbReference type="InterPro" id="IPR006195">
    <property type="entry name" value="aa-tRNA-synth_II"/>
</dbReference>
<feature type="binding site" evidence="9">
    <location>
        <begin position="313"/>
        <end position="316"/>
    </location>
    <ligand>
        <name>ATP</name>
        <dbReference type="ChEBI" id="CHEBI:30616"/>
    </ligand>
</feature>
<dbReference type="NCBIfam" id="TIGR00414">
    <property type="entry name" value="serS"/>
    <property type="match status" value="1"/>
</dbReference>
<evidence type="ECO:0000256" key="10">
    <source>
        <dbReference type="SAM" id="Coils"/>
    </source>
</evidence>
<dbReference type="Pfam" id="PF00587">
    <property type="entry name" value="tRNA-synt_2b"/>
    <property type="match status" value="1"/>
</dbReference>
<dbReference type="InterPro" id="IPR002317">
    <property type="entry name" value="Ser-tRNA-ligase_type_1"/>
</dbReference>
<feature type="binding site" evidence="8">
    <location>
        <position position="297"/>
    </location>
    <ligand>
        <name>L-serine</name>
        <dbReference type="ChEBI" id="CHEBI:33384"/>
    </ligand>
</feature>
<dbReference type="PRINTS" id="PR00981">
    <property type="entry name" value="TRNASYNTHSER"/>
</dbReference>
<dbReference type="SUPFAM" id="SSF46589">
    <property type="entry name" value="tRNA-binding arm"/>
    <property type="match status" value="1"/>
</dbReference>
<dbReference type="AlphaFoldDB" id="A0A9P8P6I0"/>
<dbReference type="InterPro" id="IPR002314">
    <property type="entry name" value="aa-tRNA-synt_IIb"/>
</dbReference>
<keyword evidence="10" id="KW-0175">Coiled coil</keyword>
<keyword evidence="13" id="KW-1185">Reference proteome</keyword>
<evidence type="ECO:0000256" key="4">
    <source>
        <dbReference type="ARBA" id="ARBA00022840"/>
    </source>
</evidence>
<dbReference type="Proteomes" id="UP000769528">
    <property type="component" value="Unassembled WGS sequence"/>
</dbReference>
<feature type="binding site" evidence="9">
    <location>
        <begin position="297"/>
        <end position="299"/>
    </location>
    <ligand>
        <name>ATP</name>
        <dbReference type="ChEBI" id="CHEBI:30616"/>
    </ligand>
</feature>
<dbReference type="PROSITE" id="PS50862">
    <property type="entry name" value="AA_TRNA_LIGASE_II"/>
    <property type="match status" value="1"/>
</dbReference>
<keyword evidence="3" id="KW-0547">Nucleotide-binding</keyword>
<evidence type="ECO:0000256" key="7">
    <source>
        <dbReference type="ARBA" id="ARBA00034892"/>
    </source>
</evidence>
<evidence type="ECO:0000313" key="13">
    <source>
        <dbReference type="Proteomes" id="UP000769528"/>
    </source>
</evidence>
<feature type="binding site" evidence="8">
    <location>
        <position position="320"/>
    </location>
    <ligand>
        <name>L-serine</name>
        <dbReference type="ChEBI" id="CHEBI:33384"/>
    </ligand>
</feature>
<gene>
    <name evidence="12" type="ORF">WICMUC_005701</name>
</gene>
<evidence type="ECO:0000256" key="1">
    <source>
        <dbReference type="ARBA" id="ARBA00012840"/>
    </source>
</evidence>
<evidence type="ECO:0000256" key="6">
    <source>
        <dbReference type="ARBA" id="ARBA00031113"/>
    </source>
</evidence>
<evidence type="ECO:0000256" key="9">
    <source>
        <dbReference type="PIRSR" id="PIRSR001529-2"/>
    </source>
</evidence>
<dbReference type="GO" id="GO:0004828">
    <property type="term" value="F:serine-tRNA ligase activity"/>
    <property type="evidence" value="ECO:0007669"/>
    <property type="project" value="UniProtKB-EC"/>
</dbReference>
<dbReference type="InterPro" id="IPR045864">
    <property type="entry name" value="aa-tRNA-synth_II/BPL/LPL"/>
</dbReference>
<feature type="binding site" evidence="8">
    <location>
        <position position="418"/>
    </location>
    <ligand>
        <name>L-serine</name>
        <dbReference type="ChEBI" id="CHEBI:33384"/>
    </ligand>
</feature>
<evidence type="ECO:0000256" key="3">
    <source>
        <dbReference type="ARBA" id="ARBA00022741"/>
    </source>
</evidence>
<protein>
    <recommendedName>
        <fullName evidence="1">serine--tRNA ligase</fullName>
        <ecNumber evidence="1">6.1.1.11</ecNumber>
    </recommendedName>
    <alternativeName>
        <fullName evidence="6">Seryl-tRNA synthetase</fullName>
    </alternativeName>
    <alternativeName>
        <fullName evidence="7">Seryl-tRNA(Ser) synthetase</fullName>
    </alternativeName>
</protein>
<feature type="binding site" evidence="9">
    <location>
        <begin position="384"/>
        <end position="387"/>
    </location>
    <ligand>
        <name>ATP</name>
        <dbReference type="ChEBI" id="CHEBI:30616"/>
    </ligand>
</feature>
<dbReference type="PANTHER" id="PTHR11778">
    <property type="entry name" value="SERYL-TRNA SYNTHETASE"/>
    <property type="match status" value="1"/>
</dbReference>